<organism evidence="4 5">
    <name type="scientific">Penicillium alfredii</name>
    <dbReference type="NCBI Taxonomy" id="1506179"/>
    <lineage>
        <taxon>Eukaryota</taxon>
        <taxon>Fungi</taxon>
        <taxon>Dikarya</taxon>
        <taxon>Ascomycota</taxon>
        <taxon>Pezizomycotina</taxon>
        <taxon>Eurotiomycetes</taxon>
        <taxon>Eurotiomycetidae</taxon>
        <taxon>Eurotiales</taxon>
        <taxon>Aspergillaceae</taxon>
        <taxon>Penicillium</taxon>
    </lineage>
</organism>
<dbReference type="Proteomes" id="UP001141434">
    <property type="component" value="Unassembled WGS sequence"/>
</dbReference>
<name>A0A9W9GAN1_9EURO</name>
<dbReference type="InterPro" id="IPR019200">
    <property type="entry name" value="ATP_adenylylTrfase_C"/>
</dbReference>
<feature type="compositionally biased region" description="Pro residues" evidence="1">
    <location>
        <begin position="65"/>
        <end position="78"/>
    </location>
</feature>
<dbReference type="InterPro" id="IPR045759">
    <property type="entry name" value="Ap4A_phos1/2_N"/>
</dbReference>
<keyword evidence="5" id="KW-1185">Reference proteome</keyword>
<keyword evidence="4" id="KW-0548">Nucleotidyltransferase</keyword>
<sequence>MQLGLSENLSALVARRFTTAKEAGHLVFSSTHLSIIHAAGIPYQLRYCPALAKKPSNLQQQQPSPAGPKPPKPDPFQDPSPDLLIAQFPAEKPAYSLVLNKFPVIPNHFILATVDWQAQTDLLVREDLEATYECLRAWGVDESFHEGSNGSSTSSSFPSPKNPKKKLFAFFNSGDDSGASQPHRHLQFLPVEAMRAQPSSEKEPTSPNPAWDPLIETLSTTSSTSQSSFQSLSQLPFAHFALPLPPNPSPETLHTIYLRLYRAAVAATHGQTADQYPENIPTEGPAVISYNLAMTLSTMLICPRRQETARVPVDAAAASEKILDSGVLSLNGTLLAGTLMVKAESEWDALRRNPGLLTGVLADVGHPRWDRWDVSSLG</sequence>
<keyword evidence="4" id="KW-0808">Transferase</keyword>
<accession>A0A9W9GAN1</accession>
<feature type="region of interest" description="Disordered" evidence="1">
    <location>
        <begin position="56"/>
        <end position="83"/>
    </location>
</feature>
<evidence type="ECO:0000259" key="2">
    <source>
        <dbReference type="Pfam" id="PF09830"/>
    </source>
</evidence>
<evidence type="ECO:0000259" key="3">
    <source>
        <dbReference type="Pfam" id="PF19327"/>
    </source>
</evidence>
<dbReference type="Gene3D" id="3.30.428.70">
    <property type="match status" value="1"/>
</dbReference>
<comment type="caution">
    <text evidence="4">The sequence shown here is derived from an EMBL/GenBank/DDBJ whole genome shotgun (WGS) entry which is preliminary data.</text>
</comment>
<dbReference type="GO" id="GO:0005524">
    <property type="term" value="F:ATP binding"/>
    <property type="evidence" value="ECO:0007669"/>
    <property type="project" value="InterPro"/>
</dbReference>
<evidence type="ECO:0000313" key="4">
    <source>
        <dbReference type="EMBL" id="KAJ5114500.1"/>
    </source>
</evidence>
<dbReference type="GO" id="GO:0009117">
    <property type="term" value="P:nucleotide metabolic process"/>
    <property type="evidence" value="ECO:0007669"/>
    <property type="project" value="InterPro"/>
</dbReference>
<dbReference type="AlphaFoldDB" id="A0A9W9GAN1"/>
<dbReference type="SUPFAM" id="SSF54197">
    <property type="entry name" value="HIT-like"/>
    <property type="match status" value="1"/>
</dbReference>
<gene>
    <name evidence="4" type="ORF">NUU61_000259</name>
</gene>
<dbReference type="InterPro" id="IPR043171">
    <property type="entry name" value="Ap4A_phos1/2-like"/>
</dbReference>
<feature type="domain" description="Ap4A phosphorylase 1/2 N-terminal" evidence="3">
    <location>
        <begin position="168"/>
        <end position="197"/>
    </location>
</feature>
<proteinExistence type="predicted"/>
<protein>
    <submittedName>
        <fullName evidence="4">ATP adenylyltransferase C-terminal</fullName>
    </submittedName>
</protein>
<dbReference type="InterPro" id="IPR036265">
    <property type="entry name" value="HIT-like_sf"/>
</dbReference>
<dbReference type="PANTHER" id="PTHR38420">
    <property type="entry name" value="AP-4-A PHOSPHORYLASE II"/>
    <property type="match status" value="1"/>
</dbReference>
<dbReference type="GO" id="GO:0003877">
    <property type="term" value="F:ATP:ADP adenylyltransferase activity"/>
    <property type="evidence" value="ECO:0007669"/>
    <property type="project" value="InterPro"/>
</dbReference>
<feature type="domain" description="ATP adenylyltransferase C-terminal" evidence="2">
    <location>
        <begin position="234"/>
        <end position="367"/>
    </location>
</feature>
<reference evidence="4" key="1">
    <citation type="submission" date="2022-11" db="EMBL/GenBank/DDBJ databases">
        <authorList>
            <person name="Petersen C."/>
        </authorList>
    </citation>
    <scope>NUCLEOTIDE SEQUENCE</scope>
    <source>
        <strain evidence="4">IBT 34128</strain>
    </source>
</reference>
<dbReference type="EMBL" id="JAPMSZ010000001">
    <property type="protein sequence ID" value="KAJ5114500.1"/>
    <property type="molecule type" value="Genomic_DNA"/>
</dbReference>
<dbReference type="RefSeq" id="XP_056515693.1">
    <property type="nucleotide sequence ID" value="XM_056650843.1"/>
</dbReference>
<dbReference type="PANTHER" id="PTHR38420:SF3">
    <property type="entry name" value="5',5'''-P-1,P-4-TETRAPHOSPHATE PHOSPHORYLASE 2"/>
    <property type="match status" value="1"/>
</dbReference>
<evidence type="ECO:0000313" key="5">
    <source>
        <dbReference type="Proteomes" id="UP001141434"/>
    </source>
</evidence>
<dbReference type="OrthoDB" id="10267950at2759"/>
<dbReference type="Pfam" id="PF09830">
    <property type="entry name" value="ATP_transf"/>
    <property type="match status" value="1"/>
</dbReference>
<feature type="domain" description="Ap4A phosphorylase 1/2 N-terminal" evidence="3">
    <location>
        <begin position="7"/>
        <end position="138"/>
    </location>
</feature>
<dbReference type="Pfam" id="PF19327">
    <property type="entry name" value="Ap4A_phos_N"/>
    <property type="match status" value="2"/>
</dbReference>
<dbReference type="InterPro" id="IPR009163">
    <property type="entry name" value="Ap4A_phos1/2"/>
</dbReference>
<reference evidence="4" key="2">
    <citation type="journal article" date="2023" name="IMA Fungus">
        <title>Comparative genomic study of the Penicillium genus elucidates a diverse pangenome and 15 lateral gene transfer events.</title>
        <authorList>
            <person name="Petersen C."/>
            <person name="Sorensen T."/>
            <person name="Nielsen M.R."/>
            <person name="Sondergaard T.E."/>
            <person name="Sorensen J.L."/>
            <person name="Fitzpatrick D.A."/>
            <person name="Frisvad J.C."/>
            <person name="Nielsen K.L."/>
        </authorList>
    </citation>
    <scope>NUCLEOTIDE SEQUENCE</scope>
    <source>
        <strain evidence="4">IBT 34128</strain>
    </source>
</reference>
<dbReference type="GeneID" id="81390011"/>
<evidence type="ECO:0000256" key="1">
    <source>
        <dbReference type="SAM" id="MobiDB-lite"/>
    </source>
</evidence>